<keyword evidence="1" id="KW-0812">Transmembrane</keyword>
<name>A0ABT8ZW73_9SPHN</name>
<keyword evidence="1" id="KW-1133">Transmembrane helix</keyword>
<protein>
    <submittedName>
        <fullName evidence="2">Uncharacterized protein</fullName>
    </submittedName>
</protein>
<evidence type="ECO:0000313" key="2">
    <source>
        <dbReference type="EMBL" id="MDO7841518.1"/>
    </source>
</evidence>
<gene>
    <name evidence="2" type="ORF">Q5H94_04210</name>
</gene>
<accession>A0ABT8ZW73</accession>
<feature type="transmembrane region" description="Helical" evidence="1">
    <location>
        <begin position="104"/>
        <end position="126"/>
    </location>
</feature>
<dbReference type="Proteomes" id="UP001176468">
    <property type="component" value="Unassembled WGS sequence"/>
</dbReference>
<feature type="transmembrane region" description="Helical" evidence="1">
    <location>
        <begin position="254"/>
        <end position="276"/>
    </location>
</feature>
<keyword evidence="1" id="KW-0472">Membrane</keyword>
<organism evidence="2 3">
    <name type="scientific">Sphingomonas immobilis</name>
    <dbReference type="NCBI Taxonomy" id="3063997"/>
    <lineage>
        <taxon>Bacteria</taxon>
        <taxon>Pseudomonadati</taxon>
        <taxon>Pseudomonadota</taxon>
        <taxon>Alphaproteobacteria</taxon>
        <taxon>Sphingomonadales</taxon>
        <taxon>Sphingomonadaceae</taxon>
        <taxon>Sphingomonas</taxon>
    </lineage>
</organism>
<dbReference type="RefSeq" id="WP_304559969.1">
    <property type="nucleotide sequence ID" value="NZ_JAUQSZ010000002.1"/>
</dbReference>
<feature type="transmembrane region" description="Helical" evidence="1">
    <location>
        <begin position="190"/>
        <end position="211"/>
    </location>
</feature>
<feature type="transmembrane region" description="Helical" evidence="1">
    <location>
        <begin position="223"/>
        <end position="242"/>
    </location>
</feature>
<keyword evidence="3" id="KW-1185">Reference proteome</keyword>
<feature type="transmembrane region" description="Helical" evidence="1">
    <location>
        <begin position="328"/>
        <end position="351"/>
    </location>
</feature>
<reference evidence="2" key="1">
    <citation type="submission" date="2023-07" db="EMBL/GenBank/DDBJ databases">
        <authorList>
            <person name="Kim M.K."/>
        </authorList>
    </citation>
    <scope>NUCLEOTIDE SEQUENCE</scope>
    <source>
        <strain evidence="2">CA1-15</strain>
    </source>
</reference>
<proteinExistence type="predicted"/>
<comment type="caution">
    <text evidence="2">The sequence shown here is derived from an EMBL/GenBank/DDBJ whole genome shotgun (WGS) entry which is preliminary data.</text>
</comment>
<evidence type="ECO:0000313" key="3">
    <source>
        <dbReference type="Proteomes" id="UP001176468"/>
    </source>
</evidence>
<dbReference type="EMBL" id="JAUQSZ010000002">
    <property type="protein sequence ID" value="MDO7841518.1"/>
    <property type="molecule type" value="Genomic_DNA"/>
</dbReference>
<feature type="transmembrane region" description="Helical" evidence="1">
    <location>
        <begin position="283"/>
        <end position="308"/>
    </location>
</feature>
<feature type="transmembrane region" description="Helical" evidence="1">
    <location>
        <begin position="363"/>
        <end position="379"/>
    </location>
</feature>
<evidence type="ECO:0000256" key="1">
    <source>
        <dbReference type="SAM" id="Phobius"/>
    </source>
</evidence>
<feature type="transmembrane region" description="Helical" evidence="1">
    <location>
        <begin position="385"/>
        <end position="402"/>
    </location>
</feature>
<feature type="transmembrane region" description="Helical" evidence="1">
    <location>
        <begin position="409"/>
        <end position="429"/>
    </location>
</feature>
<sequence>MATRSDRQAFFGDIAVACLLALVLGGVWALRDWPNLSALRLPDTDDVMRLQQIRDWLAGQRFADLSQHRLGGGLAMHWSRLADLVPGAIIAALTPLTGAHAAELTAVIVWPGALFAVALALVARIARGLDANIARTAIVVAAIAYPATTIFLPGRIDHHGLQVVLLLVAIHASLSVPTLRAGVIAGAATAASLVVGLETAPLLGVLGALLVVEWLRGGTGARLLGFGIGTAGSLLAASFVFHTDQWLYPACDGFTATAWRAEMILAVAPVAMVLAGRHTRHRLAVAAVTGAIFTAVALAVSPACLSPYGAVDPLLKTLWLGRVGEAQALFSAPLATAFGYAGVMTAGTLASAWQWRRTRDPRWAALFALQLAAVALTCVQLRGAYAGAILAAPALAAVIAAARARGAGFLAAAWLGSAGMIYPIAAQALTPAAKPSTQTLTGDCTGAPALARLATLPPGRLLAPLDLGAWALPATKLDVVGAPYHRNNAGNLAVYHFFLGSPDQAAAIASRWRVRYVAVCDDSFAELPVTPRFAGQLRAGHAPAWLRPLGHRDGLSLYEVAPAS</sequence>
<feature type="transmembrane region" description="Helical" evidence="1">
    <location>
        <begin position="132"/>
        <end position="152"/>
    </location>
</feature>